<evidence type="ECO:0000313" key="2">
    <source>
        <dbReference type="EMBL" id="TQR85749.1"/>
    </source>
</evidence>
<reference evidence="2 3" key="1">
    <citation type="submission" date="2018-10" db="EMBL/GenBank/DDBJ databases">
        <title>Draft genome of Mycobacterium hodleri strain B.</title>
        <authorList>
            <person name="Amande T.J."/>
            <person name="Mcgenity T.J."/>
        </authorList>
    </citation>
    <scope>NUCLEOTIDE SEQUENCE [LARGE SCALE GENOMIC DNA]</scope>
    <source>
        <strain evidence="2 3">B</strain>
    </source>
</reference>
<protein>
    <submittedName>
        <fullName evidence="2">NAD-dependent epimerase/dehydratase family protein</fullName>
    </submittedName>
</protein>
<dbReference type="Proteomes" id="UP000315759">
    <property type="component" value="Unassembled WGS sequence"/>
</dbReference>
<name>A0A544W0H5_9MYCO</name>
<dbReference type="InterPro" id="IPR016040">
    <property type="entry name" value="NAD(P)-bd_dom"/>
</dbReference>
<dbReference type="RefSeq" id="WP_142552956.1">
    <property type="nucleotide sequence ID" value="NZ_VIFX01000018.1"/>
</dbReference>
<organism evidence="2 3">
    <name type="scientific">Mycolicibacterium hodleri</name>
    <dbReference type="NCBI Taxonomy" id="49897"/>
    <lineage>
        <taxon>Bacteria</taxon>
        <taxon>Bacillati</taxon>
        <taxon>Actinomycetota</taxon>
        <taxon>Actinomycetes</taxon>
        <taxon>Mycobacteriales</taxon>
        <taxon>Mycobacteriaceae</taxon>
        <taxon>Mycolicibacterium</taxon>
    </lineage>
</organism>
<proteinExistence type="predicted"/>
<dbReference type="PANTHER" id="PTHR15020:SF50">
    <property type="entry name" value="UPF0659 PROTEIN YMR090W"/>
    <property type="match status" value="1"/>
</dbReference>
<dbReference type="Pfam" id="PF13460">
    <property type="entry name" value="NAD_binding_10"/>
    <property type="match status" value="1"/>
</dbReference>
<evidence type="ECO:0000259" key="1">
    <source>
        <dbReference type="Pfam" id="PF13460"/>
    </source>
</evidence>
<keyword evidence="3" id="KW-1185">Reference proteome</keyword>
<evidence type="ECO:0000313" key="3">
    <source>
        <dbReference type="Proteomes" id="UP000315759"/>
    </source>
</evidence>
<dbReference type="InterPro" id="IPR036291">
    <property type="entry name" value="NAD(P)-bd_dom_sf"/>
</dbReference>
<dbReference type="AlphaFoldDB" id="A0A544W0H5"/>
<dbReference type="PANTHER" id="PTHR15020">
    <property type="entry name" value="FLAVIN REDUCTASE-RELATED"/>
    <property type="match status" value="1"/>
</dbReference>
<comment type="caution">
    <text evidence="2">The sequence shown here is derived from an EMBL/GenBank/DDBJ whole genome shotgun (WGS) entry which is preliminary data.</text>
</comment>
<accession>A0A544W0H5</accession>
<dbReference type="EMBL" id="VIFX01000018">
    <property type="protein sequence ID" value="TQR85749.1"/>
    <property type="molecule type" value="Genomic_DNA"/>
</dbReference>
<gene>
    <name evidence="2" type="ORF">D8S82_15600</name>
</gene>
<dbReference type="Gene3D" id="3.40.50.720">
    <property type="entry name" value="NAD(P)-binding Rossmann-like Domain"/>
    <property type="match status" value="1"/>
</dbReference>
<feature type="domain" description="NAD(P)-binding" evidence="1">
    <location>
        <begin position="7"/>
        <end position="193"/>
    </location>
</feature>
<sequence length="218" mass="21781">MRVVIAGGHGKIALILEKLLAERGDSAVGLIRNPKQSGDLEAVGAEAVVVDLENATVDEVAGHLSGADAVVFAAGAGPGSGIDRKTTVDRDAAILLADAAEAAGVGRYLMVSAMGADEPAAGDDPVFTAYLAAKAAADEAVRGRSGLNTTIVRPGGLTDDPATDRVRVAESTGRGTIPRADVAAMLVALLDAPATGGVTFELISGDMSIAEAIAVLTP</sequence>
<dbReference type="SUPFAM" id="SSF51735">
    <property type="entry name" value="NAD(P)-binding Rossmann-fold domains"/>
    <property type="match status" value="1"/>
</dbReference>